<name>A0A855X626_9BACT</name>
<comment type="caution">
    <text evidence="2">The sequence shown here is derived from an EMBL/GenBank/DDBJ whole genome shotgun (WGS) entry which is preliminary data.</text>
</comment>
<dbReference type="Pfam" id="PF02229">
    <property type="entry name" value="PC4"/>
    <property type="match status" value="1"/>
</dbReference>
<dbReference type="InterPro" id="IPR009044">
    <property type="entry name" value="ssDNA-bd_transcriptional_reg"/>
</dbReference>
<organism evidence="2 3">
    <name type="scientific">candidate division GN15 bacterium</name>
    <dbReference type="NCBI Taxonomy" id="2072418"/>
    <lineage>
        <taxon>Bacteria</taxon>
        <taxon>candidate division GN15</taxon>
    </lineage>
</organism>
<dbReference type="AlphaFoldDB" id="A0A855X626"/>
<dbReference type="Proteomes" id="UP000250918">
    <property type="component" value="Unassembled WGS sequence"/>
</dbReference>
<evidence type="ECO:0000259" key="1">
    <source>
        <dbReference type="Pfam" id="PF02229"/>
    </source>
</evidence>
<feature type="domain" description="Transcriptional coactivator p15 (PC4) C-terminal" evidence="1">
    <location>
        <begin position="11"/>
        <end position="58"/>
    </location>
</feature>
<protein>
    <recommendedName>
        <fullName evidence="1">Transcriptional coactivator p15 (PC4) C-terminal domain-containing protein</fullName>
    </recommendedName>
</protein>
<evidence type="ECO:0000313" key="3">
    <source>
        <dbReference type="Proteomes" id="UP000250918"/>
    </source>
</evidence>
<reference evidence="2 3" key="1">
    <citation type="journal article" date="2018" name="ISME J.">
        <title>A methanotrophic archaeon couples anaerobic oxidation of methane to Fe(III) reduction.</title>
        <authorList>
            <person name="Cai C."/>
            <person name="Leu A.O."/>
            <person name="Xie G.J."/>
            <person name="Guo J."/>
            <person name="Feng Y."/>
            <person name="Zhao J.X."/>
            <person name="Tyson G.W."/>
            <person name="Yuan Z."/>
            <person name="Hu S."/>
        </authorList>
    </citation>
    <scope>NUCLEOTIDE SEQUENCE [LARGE SCALE GENOMIC DNA]</scope>
    <source>
        <strain evidence="2">FeB_12</strain>
    </source>
</reference>
<accession>A0A855X626</accession>
<dbReference type="GO" id="GO:0006355">
    <property type="term" value="P:regulation of DNA-templated transcription"/>
    <property type="evidence" value="ECO:0007669"/>
    <property type="project" value="InterPro"/>
</dbReference>
<proteinExistence type="predicted"/>
<dbReference type="SUPFAM" id="SSF54447">
    <property type="entry name" value="ssDNA-binding transcriptional regulator domain"/>
    <property type="match status" value="1"/>
</dbReference>
<dbReference type="GO" id="GO:0003677">
    <property type="term" value="F:DNA binding"/>
    <property type="evidence" value="ECO:0007669"/>
    <property type="project" value="InterPro"/>
</dbReference>
<sequence>MRFEFERSATEKLVIEDTEYKGRELVTLRIYFLADNEEWLPTKKGVTFKREQLEEVLAALTKIKNGG</sequence>
<dbReference type="Gene3D" id="2.30.31.10">
    <property type="entry name" value="Transcriptional Coactivator Pc4, Chain A"/>
    <property type="match status" value="1"/>
</dbReference>
<evidence type="ECO:0000313" key="2">
    <source>
        <dbReference type="EMBL" id="PWB72522.1"/>
    </source>
</evidence>
<dbReference type="EMBL" id="PQAP01000082">
    <property type="protein sequence ID" value="PWB72522.1"/>
    <property type="molecule type" value="Genomic_DNA"/>
</dbReference>
<dbReference type="InterPro" id="IPR003173">
    <property type="entry name" value="PC4_C"/>
</dbReference>
<gene>
    <name evidence="2" type="ORF">C3F09_06540</name>
</gene>